<organism evidence="1 2">
    <name type="scientific">Cladophialophora bantiana (strain ATCC 10958 / CBS 173.52 / CDC B-1940 / NIH 8579)</name>
    <name type="common">Xylohypha bantiana</name>
    <dbReference type="NCBI Taxonomy" id="1442370"/>
    <lineage>
        <taxon>Eukaryota</taxon>
        <taxon>Fungi</taxon>
        <taxon>Dikarya</taxon>
        <taxon>Ascomycota</taxon>
        <taxon>Pezizomycotina</taxon>
        <taxon>Eurotiomycetes</taxon>
        <taxon>Chaetothyriomycetidae</taxon>
        <taxon>Chaetothyriales</taxon>
        <taxon>Herpotrichiellaceae</taxon>
        <taxon>Cladophialophora</taxon>
    </lineage>
</organism>
<keyword evidence="2" id="KW-1185">Reference proteome</keyword>
<accession>A0A0D2I6I6</accession>
<dbReference type="Proteomes" id="UP000053789">
    <property type="component" value="Unassembled WGS sequence"/>
</dbReference>
<dbReference type="RefSeq" id="XP_016619118.1">
    <property type="nucleotide sequence ID" value="XM_016764036.1"/>
</dbReference>
<reference evidence="1" key="1">
    <citation type="submission" date="2015-01" db="EMBL/GenBank/DDBJ databases">
        <title>The Genome Sequence of Cladophialophora bantiana CBS 173.52.</title>
        <authorList>
            <consortium name="The Broad Institute Genomics Platform"/>
            <person name="Cuomo C."/>
            <person name="de Hoog S."/>
            <person name="Gorbushina A."/>
            <person name="Stielow B."/>
            <person name="Teixiera M."/>
            <person name="Abouelleil A."/>
            <person name="Chapman S.B."/>
            <person name="Priest M."/>
            <person name="Young S.K."/>
            <person name="Wortman J."/>
            <person name="Nusbaum C."/>
            <person name="Birren B."/>
        </authorList>
    </citation>
    <scope>NUCLEOTIDE SEQUENCE [LARGE SCALE GENOMIC DNA]</scope>
    <source>
        <strain evidence="1">CBS 173.52</strain>
    </source>
</reference>
<dbReference type="AlphaFoldDB" id="A0A0D2I6I6"/>
<evidence type="ECO:0000313" key="2">
    <source>
        <dbReference type="Proteomes" id="UP000053789"/>
    </source>
</evidence>
<dbReference type="HOGENOM" id="CLU_035063_0_0_1"/>
<dbReference type="GeneID" id="27699224"/>
<dbReference type="InterPro" id="IPR050312">
    <property type="entry name" value="IolE/XylAMocC-like"/>
</dbReference>
<protein>
    <recommendedName>
        <fullName evidence="3">Xylose isomerase-like TIM barrel domain-containing protein</fullName>
    </recommendedName>
</protein>
<sequence length="287" mass="31914">MFITDLDGYATARGITKVQAAGEMKRLCAQHNLEIVCLGSFDNFEGHPRRSLEERLRIAREWIAMADGLGTDVIQVPSNDDKDAVGDIDTIVANLQALADLGLRQESPDTARPLVVEHVARPNYGLCLDTYLVLARLWSDPRSPSGRRPGGDAALHMSLETFRARIPDSATAASSTTQAPIVYVQLSDAERLAPPILPGHATYSEHQDGVHSWCRYGRLFPLERARSAYLPVLDVARTWSKDSGWTGGWLSIDVFHRDMEREGSGPEHWAERGTRSWEELVKRLGEE</sequence>
<dbReference type="PANTHER" id="PTHR12110">
    <property type="entry name" value="HYDROXYPYRUVATE ISOMERASE"/>
    <property type="match status" value="1"/>
</dbReference>
<dbReference type="InterPro" id="IPR036237">
    <property type="entry name" value="Xyl_isomerase-like_sf"/>
</dbReference>
<dbReference type="OrthoDB" id="5360893at2759"/>
<evidence type="ECO:0008006" key="3">
    <source>
        <dbReference type="Google" id="ProtNLM"/>
    </source>
</evidence>
<evidence type="ECO:0000313" key="1">
    <source>
        <dbReference type="EMBL" id="KIW92449.1"/>
    </source>
</evidence>
<dbReference type="PANTHER" id="PTHR12110:SF38">
    <property type="entry name" value="DIOXYGENASE, PUTATIVE (AFU_ORTHOLOGUE AFUA_6G00240)-RELATED"/>
    <property type="match status" value="1"/>
</dbReference>
<dbReference type="EMBL" id="KN846988">
    <property type="protein sequence ID" value="KIW92449.1"/>
    <property type="molecule type" value="Genomic_DNA"/>
</dbReference>
<dbReference type="Gene3D" id="3.20.20.150">
    <property type="entry name" value="Divalent-metal-dependent TIM barrel enzymes"/>
    <property type="match status" value="1"/>
</dbReference>
<name>A0A0D2I6I6_CLAB1</name>
<proteinExistence type="predicted"/>
<dbReference type="SUPFAM" id="SSF51658">
    <property type="entry name" value="Xylose isomerase-like"/>
    <property type="match status" value="1"/>
</dbReference>
<dbReference type="VEuPathDB" id="FungiDB:Z519_06296"/>
<gene>
    <name evidence="1" type="ORF">Z519_06296</name>
</gene>